<keyword evidence="1" id="KW-0808">Transferase</keyword>
<dbReference type="GO" id="GO:0016757">
    <property type="term" value="F:glycosyltransferase activity"/>
    <property type="evidence" value="ECO:0007669"/>
    <property type="project" value="TreeGrafter"/>
</dbReference>
<reference evidence="3" key="1">
    <citation type="submission" date="2019-07" db="EMBL/GenBank/DDBJ databases">
        <title>Toxilogical consequences of a new and cryptic species of cyanobacteria (Komarekiella delphini-convector) recovered from the epidermis of a bottlenose dolphin and 1500 ft. in the air.</title>
        <authorList>
            <person name="Brown A.O."/>
            <person name="Dvorak P."/>
            <person name="Villanueva C.D."/>
            <person name="Foss A.J."/>
            <person name="Garvey A.D."/>
            <person name="Gibson Q.A."/>
            <person name="Johansen J.R."/>
            <person name="Casamatta D.A."/>
        </authorList>
    </citation>
    <scope>NUCLEOTIDE SEQUENCE</scope>
    <source>
        <strain evidence="3">SJRDD-AB1</strain>
    </source>
</reference>
<sequence>MKQLKIIFVSDWFGNPYKTLLINNLNSQGVEVKECLPKVENVFGRIFFLPLVLRQGKFDILHFHTLHPFILGKNSFSQLIKLLIFISQIFILNLLHVKVVWTVHEWHDKMDDGQKNISSTQSAVIGKFIDAIITHCETTKNEITKAFKLKNKNKVFVIPHGNYIGTYENTISQIEARKILGISLEGLTFLIFGSIYRYKGVLEAIEAFKKLQQPETYLLVAGKCYETELEEIILEKIQGHDNILFFHQVVPNDEIQVYINACDCFVVPYKVFTTSGVAILGMSYGRACIAPNMGFFNDVLDESGSFLYNSNHDNGLLQAMKCTVDNKFRLAEMGKYNLKIAEKWNWNYVSEQTLNVYQQCLGIKD</sequence>
<evidence type="ECO:0000313" key="4">
    <source>
        <dbReference type="Proteomes" id="UP001165986"/>
    </source>
</evidence>
<dbReference type="EMBL" id="VJXY01000052">
    <property type="protein sequence ID" value="MBD6619986.1"/>
    <property type="molecule type" value="Genomic_DNA"/>
</dbReference>
<dbReference type="Pfam" id="PF13692">
    <property type="entry name" value="Glyco_trans_1_4"/>
    <property type="match status" value="1"/>
</dbReference>
<evidence type="ECO:0000256" key="1">
    <source>
        <dbReference type="ARBA" id="ARBA00022679"/>
    </source>
</evidence>
<dbReference type="SUPFAM" id="SSF53756">
    <property type="entry name" value="UDP-Glycosyltransferase/glycogen phosphorylase"/>
    <property type="match status" value="1"/>
</dbReference>
<dbReference type="PANTHER" id="PTHR46401:SF2">
    <property type="entry name" value="GLYCOSYLTRANSFERASE WBBK-RELATED"/>
    <property type="match status" value="1"/>
</dbReference>
<keyword evidence="4" id="KW-1185">Reference proteome</keyword>
<dbReference type="PANTHER" id="PTHR46401">
    <property type="entry name" value="GLYCOSYLTRANSFERASE WBBK-RELATED"/>
    <property type="match status" value="1"/>
</dbReference>
<feature type="domain" description="Glycosyltransferase subfamily 4-like N-terminal" evidence="2">
    <location>
        <begin position="39"/>
        <end position="161"/>
    </location>
</feature>
<gene>
    <name evidence="3" type="ORF">FNW02_30365</name>
</gene>
<protein>
    <submittedName>
        <fullName evidence="3">Glycosyltransferase family 4 protein</fullName>
    </submittedName>
</protein>
<dbReference type="Proteomes" id="UP001165986">
    <property type="component" value="Unassembled WGS sequence"/>
</dbReference>
<proteinExistence type="predicted"/>
<accession>A0AA40T325</accession>
<dbReference type="AlphaFoldDB" id="A0AA40T325"/>
<dbReference type="GO" id="GO:0009103">
    <property type="term" value="P:lipopolysaccharide biosynthetic process"/>
    <property type="evidence" value="ECO:0007669"/>
    <property type="project" value="TreeGrafter"/>
</dbReference>
<evidence type="ECO:0000313" key="3">
    <source>
        <dbReference type="EMBL" id="MBD6619986.1"/>
    </source>
</evidence>
<evidence type="ECO:0000259" key="2">
    <source>
        <dbReference type="Pfam" id="PF13439"/>
    </source>
</evidence>
<dbReference type="Pfam" id="PF13439">
    <property type="entry name" value="Glyco_transf_4"/>
    <property type="match status" value="1"/>
</dbReference>
<comment type="caution">
    <text evidence="3">The sequence shown here is derived from an EMBL/GenBank/DDBJ whole genome shotgun (WGS) entry which is preliminary data.</text>
</comment>
<dbReference type="CDD" id="cd03801">
    <property type="entry name" value="GT4_PimA-like"/>
    <property type="match status" value="1"/>
</dbReference>
<name>A0AA40T325_9NOST</name>
<organism evidence="3 4">
    <name type="scientific">Komarekiella delphini-convector SJRDD-AB1</name>
    <dbReference type="NCBI Taxonomy" id="2593771"/>
    <lineage>
        <taxon>Bacteria</taxon>
        <taxon>Bacillati</taxon>
        <taxon>Cyanobacteriota</taxon>
        <taxon>Cyanophyceae</taxon>
        <taxon>Nostocales</taxon>
        <taxon>Nostocaceae</taxon>
        <taxon>Komarekiella</taxon>
        <taxon>Komarekiella delphini-convector</taxon>
    </lineage>
</organism>
<dbReference type="RefSeq" id="WP_191761187.1">
    <property type="nucleotide sequence ID" value="NZ_VJXY01000052.1"/>
</dbReference>
<dbReference type="InterPro" id="IPR028098">
    <property type="entry name" value="Glyco_trans_4-like_N"/>
</dbReference>
<dbReference type="Gene3D" id="3.40.50.2000">
    <property type="entry name" value="Glycogen Phosphorylase B"/>
    <property type="match status" value="2"/>
</dbReference>